<organism evidence="4 5">
    <name type="scientific">Artemia franciscana</name>
    <name type="common">Brine shrimp</name>
    <name type="synonym">Artemia sanfranciscana</name>
    <dbReference type="NCBI Taxonomy" id="6661"/>
    <lineage>
        <taxon>Eukaryota</taxon>
        <taxon>Metazoa</taxon>
        <taxon>Ecdysozoa</taxon>
        <taxon>Arthropoda</taxon>
        <taxon>Crustacea</taxon>
        <taxon>Branchiopoda</taxon>
        <taxon>Anostraca</taxon>
        <taxon>Artemiidae</taxon>
        <taxon>Artemia</taxon>
    </lineage>
</organism>
<dbReference type="InterPro" id="IPR006578">
    <property type="entry name" value="MADF-dom"/>
</dbReference>
<feature type="domain" description="BESS" evidence="3">
    <location>
        <begin position="172"/>
        <end position="211"/>
    </location>
</feature>
<reference evidence="4" key="1">
    <citation type="submission" date="2023-07" db="EMBL/GenBank/DDBJ databases">
        <title>Chromosome-level genome assembly of Artemia franciscana.</title>
        <authorList>
            <person name="Jo E."/>
        </authorList>
    </citation>
    <scope>NUCLEOTIDE SEQUENCE</scope>
    <source>
        <tissue evidence="4">Whole body</tissue>
    </source>
</reference>
<feature type="domain" description="MADF" evidence="2">
    <location>
        <begin position="8"/>
        <end position="98"/>
    </location>
</feature>
<evidence type="ECO:0000313" key="4">
    <source>
        <dbReference type="EMBL" id="KAK2710760.1"/>
    </source>
</evidence>
<comment type="caution">
    <text evidence="4">The sequence shown here is derived from an EMBL/GenBank/DDBJ whole genome shotgun (WGS) entry which is preliminary data.</text>
</comment>
<evidence type="ECO:0000313" key="5">
    <source>
        <dbReference type="Proteomes" id="UP001187531"/>
    </source>
</evidence>
<accession>A0AA88L7C6</accession>
<evidence type="ECO:0000259" key="2">
    <source>
        <dbReference type="PROSITE" id="PS51029"/>
    </source>
</evidence>
<evidence type="ECO:0000259" key="3">
    <source>
        <dbReference type="PROSITE" id="PS51031"/>
    </source>
</evidence>
<dbReference type="Pfam" id="PF10545">
    <property type="entry name" value="MADF_DNA_bdg"/>
    <property type="match status" value="1"/>
</dbReference>
<dbReference type="PANTHER" id="PTHR12243">
    <property type="entry name" value="MADF DOMAIN TRANSCRIPTION FACTOR"/>
    <property type="match status" value="1"/>
</dbReference>
<dbReference type="Pfam" id="PF02944">
    <property type="entry name" value="BESS"/>
    <property type="match status" value="1"/>
</dbReference>
<name>A0AA88L7C6_ARTSF</name>
<protein>
    <recommendedName>
        <fullName evidence="6">Transcription factor Adf-1</fullName>
    </recommendedName>
</protein>
<dbReference type="GO" id="GO:0005634">
    <property type="term" value="C:nucleus"/>
    <property type="evidence" value="ECO:0007669"/>
    <property type="project" value="UniProtKB-SubCell"/>
</dbReference>
<dbReference type="InterPro" id="IPR039353">
    <property type="entry name" value="TF_Adf1"/>
</dbReference>
<dbReference type="PROSITE" id="PS51031">
    <property type="entry name" value="BESS"/>
    <property type="match status" value="1"/>
</dbReference>
<evidence type="ECO:0000256" key="1">
    <source>
        <dbReference type="PROSITE-ProRule" id="PRU00371"/>
    </source>
</evidence>
<dbReference type="SMART" id="SM00595">
    <property type="entry name" value="MADF"/>
    <property type="match status" value="1"/>
</dbReference>
<proteinExistence type="predicted"/>
<dbReference type="PROSITE" id="PS51029">
    <property type="entry name" value="MADF"/>
    <property type="match status" value="1"/>
</dbReference>
<dbReference type="PANTHER" id="PTHR12243:SF67">
    <property type="entry name" value="COREPRESSOR OF PANGOLIN, ISOFORM A-RELATED"/>
    <property type="match status" value="1"/>
</dbReference>
<dbReference type="EMBL" id="JAVRJZ010000016">
    <property type="protein sequence ID" value="KAK2710760.1"/>
    <property type="molecule type" value="Genomic_DNA"/>
</dbReference>
<dbReference type="AlphaFoldDB" id="A0AA88L7C6"/>
<evidence type="ECO:0008006" key="6">
    <source>
        <dbReference type="Google" id="ProtNLM"/>
    </source>
</evidence>
<dbReference type="InterPro" id="IPR004210">
    <property type="entry name" value="BESS_motif"/>
</dbReference>
<dbReference type="Proteomes" id="UP001187531">
    <property type="component" value="Unassembled WGS sequence"/>
</dbReference>
<comment type="subcellular location">
    <subcellularLocation>
        <location evidence="1">Nucleus</location>
    </subcellularLocation>
</comment>
<dbReference type="GO" id="GO:0003677">
    <property type="term" value="F:DNA binding"/>
    <property type="evidence" value="ECO:0007669"/>
    <property type="project" value="InterPro"/>
</dbReference>
<gene>
    <name evidence="4" type="ORF">QYM36_012064</name>
</gene>
<sequence length="214" mass="24953">MNKIKKEILISSVRNHPVIWNMQLKGYKDFGIRENTWRLIAQEVNEEVELCRKTWKHLRDTFTKEAKKLKDSTDGSGILKRKAWEWFESMSFLLPFSVLGEKMECNSTFVECNSTLEDKGCDTPDEIIAYNSGNLEVSNSEDAEHEEVRPVKSEDFELANAKAAEHEEFRDSDEDMMFLKSQHAAFKRINLQKKEFLKLKIQKLVYEAEFGDSS</sequence>
<keyword evidence="1" id="KW-0539">Nucleus</keyword>
<keyword evidence="5" id="KW-1185">Reference proteome</keyword>